<evidence type="ECO:0000259" key="1">
    <source>
        <dbReference type="Pfam" id="PF01844"/>
    </source>
</evidence>
<organism evidence="2 3">
    <name type="scientific">Hymenobacter lapidiphilus</name>
    <dbReference type="NCBI Taxonomy" id="2608003"/>
    <lineage>
        <taxon>Bacteria</taxon>
        <taxon>Pseudomonadati</taxon>
        <taxon>Bacteroidota</taxon>
        <taxon>Cytophagia</taxon>
        <taxon>Cytophagales</taxon>
        <taxon>Hymenobacteraceae</taxon>
        <taxon>Hymenobacter</taxon>
    </lineage>
</organism>
<dbReference type="InterPro" id="IPR002711">
    <property type="entry name" value="HNH"/>
</dbReference>
<gene>
    <name evidence="2" type="ORF">HW554_14040</name>
</gene>
<evidence type="ECO:0000313" key="2">
    <source>
        <dbReference type="EMBL" id="NVO32334.1"/>
    </source>
</evidence>
<dbReference type="AlphaFoldDB" id="A0A7Y7PQT1"/>
<dbReference type="Pfam" id="PF01844">
    <property type="entry name" value="HNH"/>
    <property type="match status" value="1"/>
</dbReference>
<evidence type="ECO:0000313" key="3">
    <source>
        <dbReference type="Proteomes" id="UP000565521"/>
    </source>
</evidence>
<accession>A0A7Y7PQT1</accession>
<sequence>MRCGATEAITLDHIIPRVYEGTNKRSNFQIR</sequence>
<keyword evidence="3" id="KW-1185">Reference proteome</keyword>
<keyword evidence="2" id="KW-0540">Nuclease</keyword>
<keyword evidence="2" id="KW-0378">Hydrolase</keyword>
<reference evidence="2 3" key="1">
    <citation type="submission" date="2020-05" db="EMBL/GenBank/DDBJ databases">
        <title>Hymenobacter terrestris sp. nov. and Hymenobacter lapidiphilus sp. nov., isolated from regoliths in Antarctica.</title>
        <authorList>
            <person name="Sedlacek I."/>
            <person name="Pantucek R."/>
            <person name="Zeman M."/>
            <person name="Holochova P."/>
            <person name="Kralova S."/>
            <person name="Stankova E."/>
            <person name="Sedo O."/>
            <person name="Micenkova L."/>
            <person name="Svec P."/>
            <person name="Gupta V."/>
            <person name="Sood U."/>
            <person name="Korpole U.S."/>
            <person name="Lal R."/>
        </authorList>
    </citation>
    <scope>NUCLEOTIDE SEQUENCE [LARGE SCALE GENOMIC DNA]</scope>
    <source>
        <strain evidence="2 3">P5342</strain>
    </source>
</reference>
<proteinExistence type="predicted"/>
<dbReference type="GO" id="GO:0004519">
    <property type="term" value="F:endonuclease activity"/>
    <property type="evidence" value="ECO:0007669"/>
    <property type="project" value="UniProtKB-KW"/>
</dbReference>
<dbReference type="EMBL" id="JABKAU010000027">
    <property type="protein sequence ID" value="NVO32334.1"/>
    <property type="molecule type" value="Genomic_DNA"/>
</dbReference>
<feature type="domain" description="HNH" evidence="1">
    <location>
        <begin position="2"/>
        <end position="29"/>
    </location>
</feature>
<comment type="caution">
    <text evidence="2">The sequence shown here is derived from an EMBL/GenBank/DDBJ whole genome shotgun (WGS) entry which is preliminary data.</text>
</comment>
<dbReference type="GO" id="GO:0008270">
    <property type="term" value="F:zinc ion binding"/>
    <property type="evidence" value="ECO:0007669"/>
    <property type="project" value="InterPro"/>
</dbReference>
<name>A0A7Y7PQT1_9BACT</name>
<keyword evidence="2" id="KW-0255">Endonuclease</keyword>
<dbReference type="GO" id="GO:0003676">
    <property type="term" value="F:nucleic acid binding"/>
    <property type="evidence" value="ECO:0007669"/>
    <property type="project" value="InterPro"/>
</dbReference>
<dbReference type="RefSeq" id="WP_176900929.1">
    <property type="nucleotide sequence ID" value="NZ_JABKAU010000027.1"/>
</dbReference>
<dbReference type="Proteomes" id="UP000565521">
    <property type="component" value="Unassembled WGS sequence"/>
</dbReference>
<protein>
    <submittedName>
        <fullName evidence="2">HNH endonuclease</fullName>
    </submittedName>
</protein>